<dbReference type="EC" id="3.4.22.-" evidence="9"/>
<feature type="transmembrane region" description="Helical" evidence="8">
    <location>
        <begin position="51"/>
        <end position="66"/>
    </location>
</feature>
<keyword evidence="4 8" id="KW-0812">Transmembrane</keyword>
<sequence>MFKKEKFMKASGLDIVKKLNKSNFWLSAIAIDLLLIQIYLTWKFIGSSDTLSIKVLFWAAILNLIWKKRYTLNLESDIVSSVFGFLLISFVLVKSSSLFWFETYFVKIYALFSCFGLALMASGIKGLKQYTKEFIILLLLISEGLLISLISSKVDFSLLAAKFSSFVLWYLGFAVSRQGVNVILPTGAIEIYPACSGLNAILLLLQLALIFILVFPINTFQKIFLPIIAVFLAFIINVFRLVLITLLVAASNHEGFEYWHGQPGTQIFSTISIFAFGFVCHLILQKNQQVCRN</sequence>
<dbReference type="GO" id="GO:0006508">
    <property type="term" value="P:proteolysis"/>
    <property type="evidence" value="ECO:0007669"/>
    <property type="project" value="UniProtKB-KW"/>
</dbReference>
<feature type="transmembrane region" description="Helical" evidence="8">
    <location>
        <begin position="78"/>
        <end position="101"/>
    </location>
</feature>
<evidence type="ECO:0000313" key="10">
    <source>
        <dbReference type="Proteomes" id="UP000715781"/>
    </source>
</evidence>
<feature type="transmembrane region" description="Helical" evidence="8">
    <location>
        <begin position="223"/>
        <end position="247"/>
    </location>
</feature>
<dbReference type="InterPro" id="IPR022505">
    <property type="entry name" value="Exosortase_cyanobac"/>
</dbReference>
<gene>
    <name evidence="9" type="primary">crtA</name>
    <name evidence="9" type="ORF">KME32_19630</name>
</gene>
<protein>
    <submittedName>
        <fullName evidence="9">Cyanoexosortase A</fullName>
        <ecNumber evidence="9">3.4.22.-</ecNumber>
    </submittedName>
</protein>
<dbReference type="InterPro" id="IPR026392">
    <property type="entry name" value="Exo/Archaeosortase_dom"/>
</dbReference>
<evidence type="ECO:0000256" key="7">
    <source>
        <dbReference type="ARBA" id="ARBA00023136"/>
    </source>
</evidence>
<reference evidence="9" key="2">
    <citation type="journal article" date="2022" name="Microbiol. Resour. Announc.">
        <title>Metagenome Sequencing to Explore Phylogenomics of Terrestrial Cyanobacteria.</title>
        <authorList>
            <person name="Ward R.D."/>
            <person name="Stajich J.E."/>
            <person name="Johansen J.R."/>
            <person name="Huntemann M."/>
            <person name="Clum A."/>
            <person name="Foster B."/>
            <person name="Foster B."/>
            <person name="Roux S."/>
            <person name="Palaniappan K."/>
            <person name="Varghese N."/>
            <person name="Mukherjee S."/>
            <person name="Reddy T.B.K."/>
            <person name="Daum C."/>
            <person name="Copeland A."/>
            <person name="Chen I.A."/>
            <person name="Ivanova N.N."/>
            <person name="Kyrpides N.C."/>
            <person name="Shapiro N."/>
            <person name="Eloe-Fadrosh E.A."/>
            <person name="Pietrasiak N."/>
        </authorList>
    </citation>
    <scope>NUCLEOTIDE SEQUENCE</scope>
    <source>
        <strain evidence="9">JT2-VF2</strain>
    </source>
</reference>
<evidence type="ECO:0000256" key="5">
    <source>
        <dbReference type="ARBA" id="ARBA00022801"/>
    </source>
</evidence>
<dbReference type="NCBIfam" id="TIGR03763">
    <property type="entry name" value="cyanoexo_CrtA"/>
    <property type="match status" value="1"/>
</dbReference>
<organism evidence="9 10">
    <name type="scientific">Mojavia pulchra JT2-VF2</name>
    <dbReference type="NCBI Taxonomy" id="287848"/>
    <lineage>
        <taxon>Bacteria</taxon>
        <taxon>Bacillati</taxon>
        <taxon>Cyanobacteriota</taxon>
        <taxon>Cyanophyceae</taxon>
        <taxon>Nostocales</taxon>
        <taxon>Nostocaceae</taxon>
    </lineage>
</organism>
<accession>A0A951Q214</accession>
<dbReference type="EMBL" id="JAHHHN010000012">
    <property type="protein sequence ID" value="MBW4563316.1"/>
    <property type="molecule type" value="Genomic_DNA"/>
</dbReference>
<feature type="transmembrane region" description="Helical" evidence="8">
    <location>
        <begin position="107"/>
        <end position="127"/>
    </location>
</feature>
<keyword evidence="6 8" id="KW-1133">Transmembrane helix</keyword>
<dbReference type="AlphaFoldDB" id="A0A951Q214"/>
<evidence type="ECO:0000256" key="6">
    <source>
        <dbReference type="ARBA" id="ARBA00022989"/>
    </source>
</evidence>
<keyword evidence="7 8" id="KW-0472">Membrane</keyword>
<evidence type="ECO:0000256" key="4">
    <source>
        <dbReference type="ARBA" id="ARBA00022692"/>
    </source>
</evidence>
<dbReference type="Proteomes" id="UP000715781">
    <property type="component" value="Unassembled WGS sequence"/>
</dbReference>
<dbReference type="GO" id="GO:0005886">
    <property type="term" value="C:plasma membrane"/>
    <property type="evidence" value="ECO:0007669"/>
    <property type="project" value="UniProtKB-SubCell"/>
</dbReference>
<reference evidence="9" key="1">
    <citation type="submission" date="2021-05" db="EMBL/GenBank/DDBJ databases">
        <authorList>
            <person name="Pietrasiak N."/>
            <person name="Ward R."/>
            <person name="Stajich J.E."/>
            <person name="Kurbessoian T."/>
        </authorList>
    </citation>
    <scope>NUCLEOTIDE SEQUENCE</scope>
    <source>
        <strain evidence="9">JT2-VF2</strain>
    </source>
</reference>
<evidence type="ECO:0000313" key="9">
    <source>
        <dbReference type="EMBL" id="MBW4563316.1"/>
    </source>
</evidence>
<evidence type="ECO:0000256" key="1">
    <source>
        <dbReference type="ARBA" id="ARBA00004651"/>
    </source>
</evidence>
<proteinExistence type="predicted"/>
<feature type="transmembrane region" description="Helical" evidence="8">
    <location>
        <begin position="197"/>
        <end position="217"/>
    </location>
</feature>
<keyword evidence="5 9" id="KW-0378">Hydrolase</keyword>
<dbReference type="GO" id="GO:0008233">
    <property type="term" value="F:peptidase activity"/>
    <property type="evidence" value="ECO:0007669"/>
    <property type="project" value="UniProtKB-KW"/>
</dbReference>
<dbReference type="Pfam" id="PF09721">
    <property type="entry name" value="Exosortase_EpsH"/>
    <property type="match status" value="1"/>
</dbReference>
<comment type="caution">
    <text evidence="9">The sequence shown here is derived from an EMBL/GenBank/DDBJ whole genome shotgun (WGS) entry which is preliminary data.</text>
</comment>
<name>A0A951Q214_9NOST</name>
<feature type="transmembrane region" description="Helical" evidence="8">
    <location>
        <begin position="267"/>
        <end position="284"/>
    </location>
</feature>
<dbReference type="NCBIfam" id="TIGR04178">
    <property type="entry name" value="exo_archaeo"/>
    <property type="match status" value="1"/>
</dbReference>
<keyword evidence="2" id="KW-1003">Cell membrane</keyword>
<comment type="subcellular location">
    <subcellularLocation>
        <location evidence="1">Cell membrane</location>
        <topology evidence="1">Multi-pass membrane protein</topology>
    </subcellularLocation>
</comment>
<evidence type="ECO:0000256" key="2">
    <source>
        <dbReference type="ARBA" id="ARBA00022475"/>
    </source>
</evidence>
<feature type="transmembrane region" description="Helical" evidence="8">
    <location>
        <begin position="24"/>
        <end position="45"/>
    </location>
</feature>
<keyword evidence="3" id="KW-0645">Protease</keyword>
<feature type="transmembrane region" description="Helical" evidence="8">
    <location>
        <begin position="134"/>
        <end position="150"/>
    </location>
</feature>
<dbReference type="InterPro" id="IPR019127">
    <property type="entry name" value="Exosortase"/>
</dbReference>
<evidence type="ECO:0000256" key="8">
    <source>
        <dbReference type="SAM" id="Phobius"/>
    </source>
</evidence>
<evidence type="ECO:0000256" key="3">
    <source>
        <dbReference type="ARBA" id="ARBA00022670"/>
    </source>
</evidence>